<evidence type="ECO:0000313" key="2">
    <source>
        <dbReference type="EMBL" id="OJD28194.1"/>
    </source>
</evidence>
<dbReference type="AlphaFoldDB" id="A0A1J9QJD3"/>
<evidence type="ECO:0000313" key="3">
    <source>
        <dbReference type="Proteomes" id="UP000242791"/>
    </source>
</evidence>
<protein>
    <submittedName>
        <fullName evidence="2">Uncharacterized protein</fullName>
    </submittedName>
</protein>
<accession>A0A1J9QJD3</accession>
<sequence>MDVDLVKETCHYGWEDIGLKDTIFETINDEDSLFNMSFNPPFTAKERYRQACLNALYREPRPVTVTIDLTTENDTNHAKTVNTTNVTMNGTRIELAIRRSTPRGSNLSRPPPKQVGHQTSNSIRQNSPNRSQDGESGRRSQQLGSKSNEGRIKKQYKNSLTASLKKFTKEQLQQNPDAFKGDWFKTQDETPTKRISYVNFLKNGSDASQSA</sequence>
<organism evidence="2 3">
    <name type="scientific">Blastomyces percursus</name>
    <dbReference type="NCBI Taxonomy" id="1658174"/>
    <lineage>
        <taxon>Eukaryota</taxon>
        <taxon>Fungi</taxon>
        <taxon>Dikarya</taxon>
        <taxon>Ascomycota</taxon>
        <taxon>Pezizomycotina</taxon>
        <taxon>Eurotiomycetes</taxon>
        <taxon>Eurotiomycetidae</taxon>
        <taxon>Onygenales</taxon>
        <taxon>Ajellomycetaceae</taxon>
        <taxon>Blastomyces</taxon>
    </lineage>
</organism>
<evidence type="ECO:0000256" key="1">
    <source>
        <dbReference type="SAM" id="MobiDB-lite"/>
    </source>
</evidence>
<keyword evidence="3" id="KW-1185">Reference proteome</keyword>
<gene>
    <name evidence="2" type="ORF">ACJ73_00405</name>
</gene>
<dbReference type="Proteomes" id="UP000242791">
    <property type="component" value="Unassembled WGS sequence"/>
</dbReference>
<dbReference type="VEuPathDB" id="FungiDB:ACJ73_00405"/>
<dbReference type="EMBL" id="LGTZ01000027">
    <property type="protein sequence ID" value="OJD28194.1"/>
    <property type="molecule type" value="Genomic_DNA"/>
</dbReference>
<reference evidence="2 3" key="1">
    <citation type="submission" date="2015-08" db="EMBL/GenBank/DDBJ databases">
        <title>Emmonsia species relationships and genome sequence.</title>
        <authorList>
            <person name="Cuomo C.A."/>
            <person name="Schwartz I.S."/>
            <person name="Kenyon C."/>
            <person name="De Hoog G.S."/>
            <person name="Govender N.P."/>
            <person name="Botha A."/>
            <person name="Moreno L."/>
            <person name="De Vries M."/>
            <person name="Munoz J.F."/>
            <person name="Stielow J.B."/>
        </authorList>
    </citation>
    <scope>NUCLEOTIDE SEQUENCE [LARGE SCALE GENOMIC DNA]</scope>
    <source>
        <strain evidence="2 3">EI222</strain>
    </source>
</reference>
<name>A0A1J9QJD3_9EURO</name>
<dbReference type="OrthoDB" id="4185230at2759"/>
<feature type="region of interest" description="Disordered" evidence="1">
    <location>
        <begin position="97"/>
        <end position="155"/>
    </location>
</feature>
<feature type="compositionally biased region" description="Polar residues" evidence="1">
    <location>
        <begin position="116"/>
        <end position="131"/>
    </location>
</feature>
<proteinExistence type="predicted"/>
<comment type="caution">
    <text evidence="2">The sequence shown here is derived from an EMBL/GenBank/DDBJ whole genome shotgun (WGS) entry which is preliminary data.</text>
</comment>